<evidence type="ECO:0000313" key="1">
    <source>
        <dbReference type="Proteomes" id="UP000887580"/>
    </source>
</evidence>
<name>A0AC35G2G3_9BILA</name>
<reference evidence="2" key="1">
    <citation type="submission" date="2022-11" db="UniProtKB">
        <authorList>
            <consortium name="WormBaseParasite"/>
        </authorList>
    </citation>
    <scope>IDENTIFICATION</scope>
</reference>
<accession>A0AC35G2G3</accession>
<evidence type="ECO:0000313" key="2">
    <source>
        <dbReference type="WBParaSite" id="PS1159_v2.g23335.t1"/>
    </source>
</evidence>
<proteinExistence type="predicted"/>
<sequence>MNPSQRDLYADTDTDIPLTYSSGVEDDQTSDPSNANNNGKFVDLSQQYLTFIPNEMFNGPGARFDIKFITELNISNNRFQTLPTIIFQMSSLELLDISNNSLSMISPEIGNLTKLKALSARNNLITVLPKTIIKISHLQELNLAGNEFTQFPLSLLQLQNLKSLYLGANKILTIPDNIDLLSKLETLYLGGNRLTTVPDALGNLSSLSSLALCDNQLETLPQAFGNLHNLQTLSLHNNQIRYLPTEIITLQNLSNLSLRNNPLVSKFVNSVEFAVPSLKELAARSIRINYNETDYNRQLPKCLNSYLESANFCVNPKCKGVYFEAKSEHVKFTDFCGKFRIPLMEYLCSPRCSSTEPAVAISSDSETEDERQQNLQQPSNSRMRRVLLG</sequence>
<dbReference type="Proteomes" id="UP000887580">
    <property type="component" value="Unplaced"/>
</dbReference>
<dbReference type="WBParaSite" id="PS1159_v2.g23335.t1">
    <property type="protein sequence ID" value="PS1159_v2.g23335.t1"/>
    <property type="gene ID" value="PS1159_v2.g23335"/>
</dbReference>
<organism evidence="1 2">
    <name type="scientific">Panagrolaimus sp. PS1159</name>
    <dbReference type="NCBI Taxonomy" id="55785"/>
    <lineage>
        <taxon>Eukaryota</taxon>
        <taxon>Metazoa</taxon>
        <taxon>Ecdysozoa</taxon>
        <taxon>Nematoda</taxon>
        <taxon>Chromadorea</taxon>
        <taxon>Rhabditida</taxon>
        <taxon>Tylenchina</taxon>
        <taxon>Panagrolaimomorpha</taxon>
        <taxon>Panagrolaimoidea</taxon>
        <taxon>Panagrolaimidae</taxon>
        <taxon>Panagrolaimus</taxon>
    </lineage>
</organism>
<protein>
    <submittedName>
        <fullName evidence="2">Leucine-rich repeat-containing protein 58</fullName>
    </submittedName>
</protein>